<dbReference type="PANTHER" id="PTHR16560:SF2">
    <property type="entry name" value="ALPHA-2-MACROGLOBULIN RECEPTOR-ASSOCIATED PROTEIN"/>
    <property type="match status" value="1"/>
</dbReference>
<proteinExistence type="predicted"/>
<evidence type="ECO:0000259" key="3">
    <source>
        <dbReference type="Pfam" id="PF06400"/>
    </source>
</evidence>
<name>A0ABN8N888_9CNID</name>
<dbReference type="InterPro" id="IPR010483">
    <property type="entry name" value="Alpha_2_MRAP_C"/>
</dbReference>
<reference evidence="5 6" key="1">
    <citation type="submission" date="2022-05" db="EMBL/GenBank/DDBJ databases">
        <authorList>
            <consortium name="Genoscope - CEA"/>
            <person name="William W."/>
        </authorList>
    </citation>
    <scope>NUCLEOTIDE SEQUENCE [LARGE SCALE GENOMIC DNA]</scope>
</reference>
<feature type="domain" description="Alpha-2-macroglobulin RAP C-terminal" evidence="4">
    <location>
        <begin position="120"/>
        <end position="315"/>
    </location>
</feature>
<evidence type="ECO:0000259" key="4">
    <source>
        <dbReference type="Pfam" id="PF06401"/>
    </source>
</evidence>
<dbReference type="InterPro" id="IPR038003">
    <property type="entry name" value="A2-macroglobuin_RAP"/>
</dbReference>
<gene>
    <name evidence="5" type="ORF">PLOB_00006736</name>
</gene>
<dbReference type="InterPro" id="IPR036744">
    <property type="entry name" value="RAP_sf"/>
</dbReference>
<dbReference type="SUPFAM" id="SSF47045">
    <property type="entry name" value="RAP domain-like"/>
    <property type="match status" value="3"/>
</dbReference>
<organism evidence="5 6">
    <name type="scientific">Porites lobata</name>
    <dbReference type="NCBI Taxonomy" id="104759"/>
    <lineage>
        <taxon>Eukaryota</taxon>
        <taxon>Metazoa</taxon>
        <taxon>Cnidaria</taxon>
        <taxon>Anthozoa</taxon>
        <taxon>Hexacorallia</taxon>
        <taxon>Scleractinia</taxon>
        <taxon>Fungiina</taxon>
        <taxon>Poritidae</taxon>
        <taxon>Porites</taxon>
    </lineage>
</organism>
<keyword evidence="1" id="KW-0175">Coiled coil</keyword>
<keyword evidence="6" id="KW-1185">Reference proteome</keyword>
<evidence type="ECO:0000256" key="2">
    <source>
        <dbReference type="SAM" id="SignalP"/>
    </source>
</evidence>
<feature type="signal peptide" evidence="2">
    <location>
        <begin position="1"/>
        <end position="22"/>
    </location>
</feature>
<evidence type="ECO:0008006" key="7">
    <source>
        <dbReference type="Google" id="ProtNLM"/>
    </source>
</evidence>
<dbReference type="EMBL" id="CALNXK010000013">
    <property type="protein sequence ID" value="CAH3045301.1"/>
    <property type="molecule type" value="Genomic_DNA"/>
</dbReference>
<dbReference type="Pfam" id="PF06401">
    <property type="entry name" value="Alpha-2-MRAP_C"/>
    <property type="match status" value="1"/>
</dbReference>
<keyword evidence="2" id="KW-0732">Signal</keyword>
<dbReference type="Proteomes" id="UP001159405">
    <property type="component" value="Unassembled WGS sequence"/>
</dbReference>
<evidence type="ECO:0000313" key="5">
    <source>
        <dbReference type="EMBL" id="CAH3045301.1"/>
    </source>
</evidence>
<feature type="coiled-coil region" evidence="1">
    <location>
        <begin position="141"/>
        <end position="218"/>
    </location>
</feature>
<dbReference type="Gene3D" id="1.20.81.10">
    <property type="entry name" value="RAP domain"/>
    <property type="match status" value="3"/>
</dbReference>
<accession>A0ABN8N888</accession>
<feature type="chain" id="PRO_5047201861" description="Alpha-2-macroglobulin receptor-associated protein" evidence="2">
    <location>
        <begin position="23"/>
        <end position="316"/>
    </location>
</feature>
<protein>
    <recommendedName>
        <fullName evidence="7">Alpha-2-macroglobulin receptor-associated protein</fullName>
    </recommendedName>
</protein>
<sequence>MASLEVLSWLFVIFVVFQGCFGKLNGDDENPFRIKKLNMIWKKAQNKMSERKLSEFRRFLELQDRAEIRWKELKANGGDEDGEMEAMLRRKFSRLLERFGLDHLVDDGNEIKDNTAGHGDKRLNELWESVQKEGKFSADELDDLETEFNHHREKLKEYKHLLNILEDQGGLSENSVYSQGIMKDNDVENLHVKLQDTHETLTKNFARLKEKVTGEKEEKLFRDPRVNELWERANNGGISEDELESFKNELHHFDHKILKHKHFEEEVRDSKRLLKDGHQHLQDKHDSLLKKAKEHGRWVKKMHSTLMDKVTTKTEL</sequence>
<dbReference type="Pfam" id="PF06400">
    <property type="entry name" value="Alpha-2-MRAP_N"/>
    <property type="match status" value="1"/>
</dbReference>
<evidence type="ECO:0000256" key="1">
    <source>
        <dbReference type="SAM" id="Coils"/>
    </source>
</evidence>
<dbReference type="InterPro" id="IPR009066">
    <property type="entry name" value="MG_RAP_rcpt_1"/>
</dbReference>
<evidence type="ECO:0000313" key="6">
    <source>
        <dbReference type="Proteomes" id="UP001159405"/>
    </source>
</evidence>
<dbReference type="PANTHER" id="PTHR16560">
    <property type="entry name" value="ALPHA-2-MACROGLOBULIN RECEPTOR-ASSOCIATED PROTEIN"/>
    <property type="match status" value="1"/>
</dbReference>
<comment type="caution">
    <text evidence="5">The sequence shown here is derived from an EMBL/GenBank/DDBJ whole genome shotgun (WGS) entry which is preliminary data.</text>
</comment>
<feature type="domain" description="Alpha-2-macroglobulin receptor-associated protein" evidence="3">
    <location>
        <begin position="28"/>
        <end position="109"/>
    </location>
</feature>